<sequence length="32" mass="3368">MADDPDAVTLDHFAGDCAFDIAAAFDGEVDDH</sequence>
<accession>X1PKF8</accession>
<dbReference type="AlphaFoldDB" id="X1PKF8"/>
<proteinExistence type="predicted"/>
<evidence type="ECO:0000313" key="1">
    <source>
        <dbReference type="EMBL" id="GAI31369.1"/>
    </source>
</evidence>
<organism evidence="1">
    <name type="scientific">marine sediment metagenome</name>
    <dbReference type="NCBI Taxonomy" id="412755"/>
    <lineage>
        <taxon>unclassified sequences</taxon>
        <taxon>metagenomes</taxon>
        <taxon>ecological metagenomes</taxon>
    </lineage>
</organism>
<protein>
    <submittedName>
        <fullName evidence="1">Uncharacterized protein</fullName>
    </submittedName>
</protein>
<gene>
    <name evidence="1" type="ORF">S06H3_25144</name>
</gene>
<dbReference type="EMBL" id="BARV01014363">
    <property type="protein sequence ID" value="GAI31369.1"/>
    <property type="molecule type" value="Genomic_DNA"/>
</dbReference>
<comment type="caution">
    <text evidence="1">The sequence shown here is derived from an EMBL/GenBank/DDBJ whole genome shotgun (WGS) entry which is preliminary data.</text>
</comment>
<feature type="non-terminal residue" evidence="1">
    <location>
        <position position="32"/>
    </location>
</feature>
<reference evidence="1" key="1">
    <citation type="journal article" date="2014" name="Front. Microbiol.">
        <title>High frequency of phylogenetically diverse reductive dehalogenase-homologous genes in deep subseafloor sedimentary metagenomes.</title>
        <authorList>
            <person name="Kawai M."/>
            <person name="Futagami T."/>
            <person name="Toyoda A."/>
            <person name="Takaki Y."/>
            <person name="Nishi S."/>
            <person name="Hori S."/>
            <person name="Arai W."/>
            <person name="Tsubouchi T."/>
            <person name="Morono Y."/>
            <person name="Uchiyama I."/>
            <person name="Ito T."/>
            <person name="Fujiyama A."/>
            <person name="Inagaki F."/>
            <person name="Takami H."/>
        </authorList>
    </citation>
    <scope>NUCLEOTIDE SEQUENCE</scope>
    <source>
        <strain evidence="1">Expedition CK06-06</strain>
    </source>
</reference>
<name>X1PKF8_9ZZZZ</name>